<feature type="region of interest" description="Disordered" evidence="1">
    <location>
        <begin position="79"/>
        <end position="110"/>
    </location>
</feature>
<dbReference type="AlphaFoldDB" id="A0A7S2CTK5"/>
<proteinExistence type="predicted"/>
<sequence length="110" mass="11408">MASMRATVLAFLILVVPAPAISFSKRLNAEGNSLKETAAAVPAVEPPAASSAIPMVDADFEDEVLPATSLLQQSLQLEPGESTAARSVVCDERGCTPSSAPARGAKHEEF</sequence>
<name>A0A7S2CTK5_9DINO</name>
<feature type="chain" id="PRO_5031455193" evidence="2">
    <location>
        <begin position="21"/>
        <end position="110"/>
    </location>
</feature>
<gene>
    <name evidence="3" type="ORF">AAND1436_LOCUS20308</name>
</gene>
<accession>A0A7S2CTK5</accession>
<dbReference type="EMBL" id="HBGQ01041539">
    <property type="protein sequence ID" value="CAD9434832.1"/>
    <property type="molecule type" value="Transcribed_RNA"/>
</dbReference>
<organism evidence="3">
    <name type="scientific">Alexandrium andersonii</name>
    <dbReference type="NCBI Taxonomy" id="327968"/>
    <lineage>
        <taxon>Eukaryota</taxon>
        <taxon>Sar</taxon>
        <taxon>Alveolata</taxon>
        <taxon>Dinophyceae</taxon>
        <taxon>Gonyaulacales</taxon>
        <taxon>Pyrocystaceae</taxon>
        <taxon>Alexandrium</taxon>
    </lineage>
</organism>
<evidence type="ECO:0000313" key="3">
    <source>
        <dbReference type="EMBL" id="CAD9434832.1"/>
    </source>
</evidence>
<evidence type="ECO:0000256" key="2">
    <source>
        <dbReference type="SAM" id="SignalP"/>
    </source>
</evidence>
<keyword evidence="2" id="KW-0732">Signal</keyword>
<evidence type="ECO:0000256" key="1">
    <source>
        <dbReference type="SAM" id="MobiDB-lite"/>
    </source>
</evidence>
<feature type="signal peptide" evidence="2">
    <location>
        <begin position="1"/>
        <end position="20"/>
    </location>
</feature>
<reference evidence="3" key="1">
    <citation type="submission" date="2021-01" db="EMBL/GenBank/DDBJ databases">
        <authorList>
            <person name="Corre E."/>
            <person name="Pelletier E."/>
            <person name="Niang G."/>
            <person name="Scheremetjew M."/>
            <person name="Finn R."/>
            <person name="Kale V."/>
            <person name="Holt S."/>
            <person name="Cochrane G."/>
            <person name="Meng A."/>
            <person name="Brown T."/>
            <person name="Cohen L."/>
        </authorList>
    </citation>
    <scope>NUCLEOTIDE SEQUENCE</scope>
    <source>
        <strain evidence="3">CCMP2222</strain>
    </source>
</reference>
<protein>
    <submittedName>
        <fullName evidence="3">Uncharacterized protein</fullName>
    </submittedName>
</protein>